<name>A0A0C5AFF3_9CAUD</name>
<dbReference type="RefSeq" id="YP_009210045.1">
    <property type="nucleotide sequence ID" value="NC_028926.1"/>
</dbReference>
<organism evidence="1 2">
    <name type="scientific">Bacillus phage Palmer</name>
    <dbReference type="NCBI Taxonomy" id="1597966"/>
    <lineage>
        <taxon>Viruses</taxon>
        <taxon>Duplodnaviria</taxon>
        <taxon>Heunggongvirae</taxon>
        <taxon>Uroviricota</taxon>
        <taxon>Caudoviricetes</taxon>
        <taxon>Pagevirus</taxon>
        <taxon>Pagevirus palmer</taxon>
    </lineage>
</organism>
<reference evidence="1 2" key="1">
    <citation type="journal article" date="2015" name="Genome Announc.">
        <title>Complete Genome Sequence of Bacillus megaterium Podophage Palmer.</title>
        <authorList>
            <person name="Hargrove E.C."/>
            <person name="Lopez M.S."/>
            <person name="Hernandez A.C."/>
            <person name="Kuty Everett G.F."/>
        </authorList>
    </citation>
    <scope>NUCLEOTIDE SEQUENCE [LARGE SCALE GENOMIC DNA]</scope>
</reference>
<dbReference type="GeneID" id="26636468"/>
<dbReference type="Proteomes" id="UP000032124">
    <property type="component" value="Segment"/>
</dbReference>
<proteinExistence type="predicted"/>
<sequence>MLYPKKNLVPTTEGMLSTTQSYVAAPERVMFPIGWNFSSTEYVTIKGPYEFELTAVQNNRDIRVILPVKPLTVYKPSCETNGDVHVFYLDKTKTVPLGQAYNTISAPYTISTPANCEYVAFALTNRGLGAGKFNFKNWQLEEVAKAGDPATAFEPFQLTNKRAAVRKDVIAPDIQGTSHNFVSGNLYKVKQDVRLTKAKFESLTAGTFNVAIYEWVEGTGKVGQPLFMRDAEYGIGVYSYDFGGITLKAGKTYFIGRYDQTNAAAIKRITGGTINVGNYVEWVGGTTLSQTTTIYPTSYYSFFAIEFELVNSAKLISDGALNVPLTSDLWVLRSGTTYKRFEGNRVYWNSNADYAGIQLILANMGYKDSDFQGKDIVFGGDVHPLATVMFYYKRADGTPTYIGVSKVTDNGARAMTIPYGTTEHRIYVQSDAGGRGELWCENVYVKFGTEKGIKPYNPTNKKAAMYPKKNLIKGFSSYIPNGVFIQQMYEEYRVQAKSTNPTTSNGYWLVDVKPFTDYTFSLDRPSNMDIGVFNADATKTIVNYKLGGDVQFNSGANSQVRCYVRGSVPNDVYELGKPMLKEGGSDIFEPYQLTSKRAVLYPQKNLFPTDSSYWESGSIASGGQLTTLNNIRLKDFVPVEPNTQYIQSSNDASKTIVYFYDASKSFINTPNVFNRDGAKFTTPSNCVYLKVVLRDTDDAVTASPDGVGKKYIVQIEKGSTQTPYEPYRLGNKRA</sequence>
<dbReference type="EMBL" id="KP411017">
    <property type="protein sequence ID" value="AJK28077.1"/>
    <property type="molecule type" value="Genomic_DNA"/>
</dbReference>
<gene>
    <name evidence="1" type="ORF">CPT_Palmer10</name>
</gene>
<protein>
    <submittedName>
        <fullName evidence="1">Tail protein</fullName>
    </submittedName>
</protein>
<evidence type="ECO:0000313" key="2">
    <source>
        <dbReference type="Proteomes" id="UP000032124"/>
    </source>
</evidence>
<evidence type="ECO:0000313" key="1">
    <source>
        <dbReference type="EMBL" id="AJK28077.1"/>
    </source>
</evidence>
<dbReference type="KEGG" id="vg:26636468"/>
<accession>A0A0C5AFF3</accession>
<keyword evidence="2" id="KW-1185">Reference proteome</keyword>
<dbReference type="OrthoDB" id="3006at10239"/>